<reference evidence="2" key="1">
    <citation type="submission" date="2017-03" db="EMBL/GenBank/DDBJ databases">
        <title>Phytopthora megakarya and P. palmivora, two closely related causual agents of cacao black pod achieved similar genome size and gene model numbers by different mechanisms.</title>
        <authorList>
            <person name="Ali S."/>
            <person name="Shao J."/>
            <person name="Larry D.J."/>
            <person name="Kronmiller B."/>
            <person name="Shen D."/>
            <person name="Strem M.D."/>
            <person name="Melnick R.L."/>
            <person name="Guiltinan M.J."/>
            <person name="Tyler B.M."/>
            <person name="Meinhardt L.W."/>
            <person name="Bailey B.A."/>
        </authorList>
    </citation>
    <scope>NUCLEOTIDE SEQUENCE [LARGE SCALE GENOMIC DNA]</scope>
    <source>
        <strain evidence="2">zdho120</strain>
    </source>
</reference>
<proteinExistence type="predicted"/>
<protein>
    <submittedName>
        <fullName evidence="1">Uncharacterized protein</fullName>
    </submittedName>
</protein>
<sequence>MYLWQLDKDSPCVNAIFVSVKDGKALDTLYDAKTLSISHFRSMYAALFRPWPTNVTPVTLTKDLTIQVPPIQSEPPELGKRDLKTGPRPKYIYRKAKGCN</sequence>
<dbReference type="EMBL" id="NBNE01006080">
    <property type="protein sequence ID" value="OWZ02567.1"/>
    <property type="molecule type" value="Genomic_DNA"/>
</dbReference>
<comment type="caution">
    <text evidence="1">The sequence shown here is derived from an EMBL/GenBank/DDBJ whole genome shotgun (WGS) entry which is preliminary data.</text>
</comment>
<evidence type="ECO:0000313" key="1">
    <source>
        <dbReference type="EMBL" id="OWZ02567.1"/>
    </source>
</evidence>
<dbReference type="AlphaFoldDB" id="A0A225VCR0"/>
<organism evidence="1 2">
    <name type="scientific">Phytophthora megakarya</name>
    <dbReference type="NCBI Taxonomy" id="4795"/>
    <lineage>
        <taxon>Eukaryota</taxon>
        <taxon>Sar</taxon>
        <taxon>Stramenopiles</taxon>
        <taxon>Oomycota</taxon>
        <taxon>Peronosporomycetes</taxon>
        <taxon>Peronosporales</taxon>
        <taxon>Peronosporaceae</taxon>
        <taxon>Phytophthora</taxon>
    </lineage>
</organism>
<accession>A0A225VCR0</accession>
<name>A0A225VCR0_9STRA</name>
<keyword evidence="2" id="KW-1185">Reference proteome</keyword>
<evidence type="ECO:0000313" key="2">
    <source>
        <dbReference type="Proteomes" id="UP000198211"/>
    </source>
</evidence>
<gene>
    <name evidence="1" type="ORF">PHMEG_00025846</name>
</gene>
<dbReference type="Proteomes" id="UP000198211">
    <property type="component" value="Unassembled WGS sequence"/>
</dbReference>